<proteinExistence type="predicted"/>
<organism evidence="1 2">
    <name type="scientific">Zopfia rhizophila CBS 207.26</name>
    <dbReference type="NCBI Taxonomy" id="1314779"/>
    <lineage>
        <taxon>Eukaryota</taxon>
        <taxon>Fungi</taxon>
        <taxon>Dikarya</taxon>
        <taxon>Ascomycota</taxon>
        <taxon>Pezizomycotina</taxon>
        <taxon>Dothideomycetes</taxon>
        <taxon>Dothideomycetes incertae sedis</taxon>
        <taxon>Zopfiaceae</taxon>
        <taxon>Zopfia</taxon>
    </lineage>
</organism>
<evidence type="ECO:0000313" key="1">
    <source>
        <dbReference type="EMBL" id="KAF2182046.1"/>
    </source>
</evidence>
<dbReference type="AlphaFoldDB" id="A0A6A6DWI4"/>
<accession>A0A6A6DWI4</accession>
<sequence>MDAHGSRYEGRLQRRMLAHLYFQASLQVYWCSGKQWEIQVRAVKVMWHYFNKSGTFRSEPWFDANRTSYGMNGHIHSSLHANAPITERTMESVWIRGCRWYMMFASGQQQMGADIARGWYIVELE</sequence>
<gene>
    <name evidence="1" type="ORF">K469DRAFT_252844</name>
</gene>
<dbReference type="EMBL" id="ML994650">
    <property type="protein sequence ID" value="KAF2182046.1"/>
    <property type="molecule type" value="Genomic_DNA"/>
</dbReference>
<reference evidence="1" key="1">
    <citation type="journal article" date="2020" name="Stud. Mycol.">
        <title>101 Dothideomycetes genomes: a test case for predicting lifestyles and emergence of pathogens.</title>
        <authorList>
            <person name="Haridas S."/>
            <person name="Albert R."/>
            <person name="Binder M."/>
            <person name="Bloem J."/>
            <person name="Labutti K."/>
            <person name="Salamov A."/>
            <person name="Andreopoulos B."/>
            <person name="Baker S."/>
            <person name="Barry K."/>
            <person name="Bills G."/>
            <person name="Bluhm B."/>
            <person name="Cannon C."/>
            <person name="Castanera R."/>
            <person name="Culley D."/>
            <person name="Daum C."/>
            <person name="Ezra D."/>
            <person name="Gonzalez J."/>
            <person name="Henrissat B."/>
            <person name="Kuo A."/>
            <person name="Liang C."/>
            <person name="Lipzen A."/>
            <person name="Lutzoni F."/>
            <person name="Magnuson J."/>
            <person name="Mondo S."/>
            <person name="Nolan M."/>
            <person name="Ohm R."/>
            <person name="Pangilinan J."/>
            <person name="Park H.-J."/>
            <person name="Ramirez L."/>
            <person name="Alfaro M."/>
            <person name="Sun H."/>
            <person name="Tritt A."/>
            <person name="Yoshinaga Y."/>
            <person name="Zwiers L.-H."/>
            <person name="Turgeon B."/>
            <person name="Goodwin S."/>
            <person name="Spatafora J."/>
            <person name="Crous P."/>
            <person name="Grigoriev I."/>
        </authorList>
    </citation>
    <scope>NUCLEOTIDE SEQUENCE</scope>
    <source>
        <strain evidence="1">CBS 207.26</strain>
    </source>
</reference>
<name>A0A6A6DWI4_9PEZI</name>
<dbReference type="Proteomes" id="UP000800200">
    <property type="component" value="Unassembled WGS sequence"/>
</dbReference>
<keyword evidence="2" id="KW-1185">Reference proteome</keyword>
<evidence type="ECO:0000313" key="2">
    <source>
        <dbReference type="Proteomes" id="UP000800200"/>
    </source>
</evidence>
<protein>
    <submittedName>
        <fullName evidence="1">Uncharacterized protein</fullName>
    </submittedName>
</protein>